<dbReference type="Pfam" id="PF00300">
    <property type="entry name" value="His_Phos_1"/>
    <property type="match status" value="1"/>
</dbReference>
<dbReference type="RefSeq" id="WP_118928683.1">
    <property type="nucleotide sequence ID" value="NZ_QXGH01000042.1"/>
</dbReference>
<proteinExistence type="predicted"/>
<dbReference type="InterPro" id="IPR029033">
    <property type="entry name" value="His_PPase_superfam"/>
</dbReference>
<comment type="caution">
    <text evidence="2">The sequence shown here is derived from an EMBL/GenBank/DDBJ whole genome shotgun (WGS) entry which is preliminary data.</text>
</comment>
<reference evidence="2 3" key="1">
    <citation type="submission" date="2018-09" db="EMBL/GenBank/DDBJ databases">
        <title>Genome sequencing of Nocardioides immobilis CCTCC AB 2017083 for comparison to Nocardioides silvaticus.</title>
        <authorList>
            <person name="Li C."/>
            <person name="Wang G."/>
        </authorList>
    </citation>
    <scope>NUCLEOTIDE SEQUENCE [LARGE SCALE GENOMIC DNA]</scope>
    <source>
        <strain evidence="2 3">CCTCC AB 2017083</strain>
    </source>
</reference>
<dbReference type="Gene3D" id="3.40.50.1240">
    <property type="entry name" value="Phosphoglycerate mutase-like"/>
    <property type="match status" value="1"/>
</dbReference>
<organism evidence="2 3">
    <name type="scientific">Nocardioides immobilis</name>
    <dbReference type="NCBI Taxonomy" id="2049295"/>
    <lineage>
        <taxon>Bacteria</taxon>
        <taxon>Bacillati</taxon>
        <taxon>Actinomycetota</taxon>
        <taxon>Actinomycetes</taxon>
        <taxon>Propionibacteriales</taxon>
        <taxon>Nocardioidaceae</taxon>
        <taxon>Nocardioides</taxon>
    </lineage>
</organism>
<protein>
    <submittedName>
        <fullName evidence="2">Uncharacterized protein</fullName>
    </submittedName>
</protein>
<dbReference type="EMBL" id="QXGH01000042">
    <property type="protein sequence ID" value="RHW23666.1"/>
    <property type="molecule type" value="Genomic_DNA"/>
</dbReference>
<feature type="compositionally biased region" description="Pro residues" evidence="1">
    <location>
        <begin position="128"/>
        <end position="140"/>
    </location>
</feature>
<feature type="compositionally biased region" description="Polar residues" evidence="1">
    <location>
        <begin position="141"/>
        <end position="155"/>
    </location>
</feature>
<dbReference type="AlphaFoldDB" id="A0A417XTL3"/>
<dbReference type="OrthoDB" id="3770799at2"/>
<name>A0A417XTL3_9ACTN</name>
<gene>
    <name evidence="2" type="ORF">D0Z08_28555</name>
</gene>
<dbReference type="SUPFAM" id="SSF53254">
    <property type="entry name" value="Phosphoglycerate mutase-like"/>
    <property type="match status" value="1"/>
</dbReference>
<dbReference type="Proteomes" id="UP000283644">
    <property type="component" value="Unassembled WGS sequence"/>
</dbReference>
<evidence type="ECO:0000256" key="1">
    <source>
        <dbReference type="SAM" id="MobiDB-lite"/>
    </source>
</evidence>
<feature type="region of interest" description="Disordered" evidence="1">
    <location>
        <begin position="111"/>
        <end position="155"/>
    </location>
</feature>
<accession>A0A417XTL3</accession>
<evidence type="ECO:0000313" key="3">
    <source>
        <dbReference type="Proteomes" id="UP000283644"/>
    </source>
</evidence>
<dbReference type="InterPro" id="IPR013078">
    <property type="entry name" value="His_Pase_superF_clade-1"/>
</dbReference>
<evidence type="ECO:0000313" key="2">
    <source>
        <dbReference type="EMBL" id="RHW23666.1"/>
    </source>
</evidence>
<keyword evidence="3" id="KW-1185">Reference proteome</keyword>
<sequence length="155" mass="16568">MAYSSSATPKPVRPTVLCHNTASSWIAALAELLHDQSVNAVYTSMLLRAFQTGAALATDHALPVVTDERINEVTVDPTGVPREKINTTIGDRLRQWLAGQNRAGLWRGELQRRPSAHSGVLTTATPTPTTPTPRGPPLSPDQPSSVARSTTSIPP</sequence>